<evidence type="ECO:0000256" key="1">
    <source>
        <dbReference type="SAM" id="SignalP"/>
    </source>
</evidence>
<feature type="chain" id="PRO_5032831984" description="Secreted protein" evidence="1">
    <location>
        <begin position="24"/>
        <end position="98"/>
    </location>
</feature>
<reference evidence="2" key="3">
    <citation type="submission" date="2025-09" db="UniProtKB">
        <authorList>
            <consortium name="Ensembl"/>
        </authorList>
    </citation>
    <scope>IDENTIFICATION</scope>
</reference>
<keyword evidence="1" id="KW-0732">Signal</keyword>
<evidence type="ECO:0000313" key="3">
    <source>
        <dbReference type="Proteomes" id="UP000016665"/>
    </source>
</evidence>
<proteinExistence type="predicted"/>
<evidence type="ECO:0008006" key="4">
    <source>
        <dbReference type="Google" id="ProtNLM"/>
    </source>
</evidence>
<feature type="signal peptide" evidence="1">
    <location>
        <begin position="1"/>
        <end position="23"/>
    </location>
</feature>
<name>A0A803VL54_FICAL</name>
<reference evidence="2 3" key="1">
    <citation type="journal article" date="2012" name="Nature">
        <title>The genomic landscape of species divergence in Ficedula flycatchers.</title>
        <authorList>
            <person name="Ellegren H."/>
            <person name="Smeds L."/>
            <person name="Burri R."/>
            <person name="Olason P.I."/>
            <person name="Backstrom N."/>
            <person name="Kawakami T."/>
            <person name="Kunstner A."/>
            <person name="Makinen H."/>
            <person name="Nadachowska-Brzyska K."/>
            <person name="Qvarnstrom A."/>
            <person name="Uebbing S."/>
            <person name="Wolf J.B."/>
        </authorList>
    </citation>
    <scope>NUCLEOTIDE SEQUENCE [LARGE SCALE GENOMIC DNA]</scope>
</reference>
<sequence>HPVHSNRIVALFFPLFFLPSAKFSCLWKGCQTTTWSTFQGQMASSVLSDTGVAASFISAKMRTDSKMCSCLIKFPHIHPCMLQYKKKYVGFFLLLLPS</sequence>
<dbReference type="Proteomes" id="UP000016665">
    <property type="component" value="Chromosome 5"/>
</dbReference>
<dbReference type="AlphaFoldDB" id="A0A803VL54"/>
<protein>
    <recommendedName>
        <fullName evidence="4">Secreted protein</fullName>
    </recommendedName>
</protein>
<evidence type="ECO:0000313" key="2">
    <source>
        <dbReference type="Ensembl" id="ENSFALP00000023460.1"/>
    </source>
</evidence>
<accession>A0A803VL54</accession>
<keyword evidence="3" id="KW-1185">Reference proteome</keyword>
<organism evidence="2 3">
    <name type="scientific">Ficedula albicollis</name>
    <name type="common">Collared flycatcher</name>
    <name type="synonym">Muscicapa albicollis</name>
    <dbReference type="NCBI Taxonomy" id="59894"/>
    <lineage>
        <taxon>Eukaryota</taxon>
        <taxon>Metazoa</taxon>
        <taxon>Chordata</taxon>
        <taxon>Craniata</taxon>
        <taxon>Vertebrata</taxon>
        <taxon>Euteleostomi</taxon>
        <taxon>Archelosauria</taxon>
        <taxon>Archosauria</taxon>
        <taxon>Dinosauria</taxon>
        <taxon>Saurischia</taxon>
        <taxon>Theropoda</taxon>
        <taxon>Coelurosauria</taxon>
        <taxon>Aves</taxon>
        <taxon>Neognathae</taxon>
        <taxon>Neoaves</taxon>
        <taxon>Telluraves</taxon>
        <taxon>Australaves</taxon>
        <taxon>Passeriformes</taxon>
        <taxon>Muscicapidae</taxon>
        <taxon>Ficedula</taxon>
    </lineage>
</organism>
<reference evidence="2" key="2">
    <citation type="submission" date="2025-08" db="UniProtKB">
        <authorList>
            <consortium name="Ensembl"/>
        </authorList>
    </citation>
    <scope>IDENTIFICATION</scope>
</reference>
<dbReference type="Ensembl" id="ENSFALT00000035121.1">
    <property type="protein sequence ID" value="ENSFALP00000023460.1"/>
    <property type="gene ID" value="ENSFALG00000026022.1"/>
</dbReference>